<name>A0A0M2PRK1_PROHO</name>
<organism evidence="1 2">
    <name type="scientific">Prochlorothrix hollandica PCC 9006 = CALU 1027</name>
    <dbReference type="NCBI Taxonomy" id="317619"/>
    <lineage>
        <taxon>Bacteria</taxon>
        <taxon>Bacillati</taxon>
        <taxon>Cyanobacteriota</taxon>
        <taxon>Cyanophyceae</taxon>
        <taxon>Prochlorotrichales</taxon>
        <taxon>Prochlorotrichaceae</taxon>
        <taxon>Prochlorothrix</taxon>
    </lineage>
</organism>
<sequence>MSLGAKISDFVPGWRNFWFCPSVRRFLVLSWGGEISDFVPGWRDPRFLSQRLNIVDCGKKETGDVGWIPDFCAWVRRFLVSDGTTQAI</sequence>
<protein>
    <submittedName>
        <fullName evidence="1">Uncharacterized protein</fullName>
    </submittedName>
</protein>
<dbReference type="AlphaFoldDB" id="A0A0M2PRK1"/>
<evidence type="ECO:0000313" key="2">
    <source>
        <dbReference type="Proteomes" id="UP000034681"/>
    </source>
</evidence>
<gene>
    <name evidence="1" type="ORF">PROH_15495</name>
</gene>
<proteinExistence type="predicted"/>
<reference evidence="1" key="1">
    <citation type="submission" date="2012-04" db="EMBL/GenBank/DDBJ databases">
        <authorList>
            <person name="Borisov I.G."/>
            <person name="Ivanikova N.V."/>
            <person name="Pinevich A.V."/>
        </authorList>
    </citation>
    <scope>NUCLEOTIDE SEQUENCE</scope>
    <source>
        <strain evidence="1">CALU 1027</strain>
    </source>
</reference>
<dbReference type="Proteomes" id="UP000034681">
    <property type="component" value="Unassembled WGS sequence"/>
</dbReference>
<keyword evidence="2" id="KW-1185">Reference proteome</keyword>
<dbReference type="EMBL" id="AJTX02000006">
    <property type="protein sequence ID" value="KKI99165.1"/>
    <property type="molecule type" value="Genomic_DNA"/>
</dbReference>
<accession>A0A0M2PRK1</accession>
<evidence type="ECO:0000313" key="1">
    <source>
        <dbReference type="EMBL" id="KKI99165.1"/>
    </source>
</evidence>
<comment type="caution">
    <text evidence="1">The sequence shown here is derived from an EMBL/GenBank/DDBJ whole genome shotgun (WGS) entry which is preliminary data.</text>
</comment>